<evidence type="ECO:0000313" key="1">
    <source>
        <dbReference type="EMBL" id="RJL49131.1"/>
    </source>
</evidence>
<organism evidence="1 2">
    <name type="scientific">Pectobacterium carotovorum</name>
    <name type="common">Erwinia carotovora</name>
    <dbReference type="NCBI Taxonomy" id="554"/>
    <lineage>
        <taxon>Bacteria</taxon>
        <taxon>Pseudomonadati</taxon>
        <taxon>Pseudomonadota</taxon>
        <taxon>Gammaproteobacteria</taxon>
        <taxon>Enterobacterales</taxon>
        <taxon>Pectobacteriaceae</taxon>
        <taxon>Pectobacterium</taxon>
    </lineage>
</organism>
<dbReference type="Gene3D" id="1.20.1260.90">
    <property type="match status" value="1"/>
</dbReference>
<dbReference type="EMBL" id="QZDH01000047">
    <property type="protein sequence ID" value="RJL49131.1"/>
    <property type="molecule type" value="Genomic_DNA"/>
</dbReference>
<comment type="caution">
    <text evidence="1">The sequence shown here is derived from an EMBL/GenBank/DDBJ whole genome shotgun (WGS) entry which is preliminary data.</text>
</comment>
<dbReference type="Proteomes" id="UP000283655">
    <property type="component" value="Unassembled WGS sequence"/>
</dbReference>
<sequence>MINSISSSINSLFQHNSGASSRASVSELNEKHIPNNDQRNLINNIVDRYANSSNKIDREKIAEDIKKIVDDLMDARGKVFELVNENTAHVYGKLRRGKNENDRDVYIGKLNTLFELRDEIKNVKEYKGFSDCKVDDSLHFHHSSRIYGDLKALSTVREGRLGHVPDLVYNRGDVQFG</sequence>
<name>A0A419ASX1_PECCA</name>
<proteinExistence type="predicted"/>
<protein>
    <submittedName>
        <fullName evidence="1">Type III effector</fullName>
    </submittedName>
</protein>
<reference evidence="1 2" key="1">
    <citation type="submission" date="2018-09" db="EMBL/GenBank/DDBJ databases">
        <title>Phylogenetic diversity of Pectobacterium and Dickeya strains causing blackleg disease of potato in Morocco.</title>
        <authorList>
            <person name="Oulghazi S."/>
            <person name="Moumni M."/>
            <person name="Faure D."/>
        </authorList>
    </citation>
    <scope>NUCLEOTIDE SEQUENCE [LARGE SCALE GENOMIC DNA]</scope>
    <source>
        <strain evidence="1 2">S1.15.11.2D</strain>
    </source>
</reference>
<dbReference type="Pfam" id="PF16809">
    <property type="entry name" value="NleF_casp_inhib"/>
    <property type="match status" value="1"/>
</dbReference>
<dbReference type="RefSeq" id="WP_119874507.1">
    <property type="nucleotide sequence ID" value="NZ_QZDH01000047.1"/>
</dbReference>
<accession>A0A419ASX1</accession>
<dbReference type="InterPro" id="IPR031829">
    <property type="entry name" value="NleF"/>
</dbReference>
<dbReference type="InterPro" id="IPR038334">
    <property type="entry name" value="NleF_sf"/>
</dbReference>
<gene>
    <name evidence="1" type="ORF">D5071_17055</name>
</gene>
<dbReference type="AlphaFoldDB" id="A0A419ASX1"/>
<evidence type="ECO:0000313" key="2">
    <source>
        <dbReference type="Proteomes" id="UP000283655"/>
    </source>
</evidence>